<feature type="transmembrane region" description="Helical" evidence="15">
    <location>
        <begin position="152"/>
        <end position="170"/>
    </location>
</feature>
<dbReference type="InterPro" id="IPR009567">
    <property type="entry name" value="SARAF"/>
</dbReference>
<evidence type="ECO:0000256" key="10">
    <source>
        <dbReference type="ARBA" id="ARBA00022989"/>
    </source>
</evidence>
<evidence type="ECO:0000256" key="12">
    <source>
        <dbReference type="ARBA" id="ARBA00023136"/>
    </source>
</evidence>
<name>A0A2K1QM26_9PEZI</name>
<keyword evidence="9" id="KW-0106">Calcium</keyword>
<comment type="caution">
    <text evidence="17">The sequence shown here is derived from an EMBL/GenBank/DDBJ whole genome shotgun (WGS) entry which is preliminary data.</text>
</comment>
<evidence type="ECO:0000256" key="4">
    <source>
        <dbReference type="ARBA" id="ARBA00022448"/>
    </source>
</evidence>
<comment type="subcellular location">
    <subcellularLocation>
        <location evidence="1">Endoplasmic reticulum membrane</location>
        <topology evidence="1">Single-pass type I membrane protein</topology>
    </subcellularLocation>
</comment>
<evidence type="ECO:0000256" key="13">
    <source>
        <dbReference type="ARBA" id="ARBA00031116"/>
    </source>
</evidence>
<dbReference type="PANTHER" id="PTHR15929">
    <property type="entry name" value="STORE-OPERATED CALCIUM ENTRY-ASSOCIATED REGULATORY FACTOR"/>
    <property type="match status" value="1"/>
</dbReference>
<dbReference type="OrthoDB" id="20303at2759"/>
<feature type="compositionally biased region" description="Gly residues" evidence="14">
    <location>
        <begin position="186"/>
        <end position="196"/>
    </location>
</feature>
<dbReference type="GO" id="GO:2001256">
    <property type="term" value="P:regulation of store-operated calcium entry"/>
    <property type="evidence" value="ECO:0007669"/>
    <property type="project" value="InterPro"/>
</dbReference>
<dbReference type="Pfam" id="PF06682">
    <property type="entry name" value="SARAF"/>
    <property type="match status" value="1"/>
</dbReference>
<keyword evidence="4" id="KW-0813">Transport</keyword>
<evidence type="ECO:0000313" key="17">
    <source>
        <dbReference type="EMBL" id="PNS15863.1"/>
    </source>
</evidence>
<comment type="similarity">
    <text evidence="2">Belongs to the SARAF family.</text>
</comment>
<feature type="region of interest" description="Disordered" evidence="14">
    <location>
        <begin position="248"/>
        <end position="304"/>
    </location>
</feature>
<accession>A0A2K1QM26</accession>
<feature type="region of interest" description="Disordered" evidence="14">
    <location>
        <begin position="178"/>
        <end position="233"/>
    </location>
</feature>
<keyword evidence="6 15" id="KW-0812">Transmembrane</keyword>
<keyword evidence="10 15" id="KW-1133">Transmembrane helix</keyword>
<keyword evidence="5" id="KW-0109">Calcium transport</keyword>
<protein>
    <recommendedName>
        <fullName evidence="3">Store-operated calcium entry-associated regulatory factor</fullName>
    </recommendedName>
    <alternativeName>
        <fullName evidence="13">Transmembrane protein 66</fullName>
    </alternativeName>
</protein>
<keyword evidence="12 15" id="KW-0472">Membrane</keyword>
<feature type="compositionally biased region" description="Low complexity" evidence="14">
    <location>
        <begin position="253"/>
        <end position="268"/>
    </location>
</feature>
<dbReference type="GO" id="GO:0006816">
    <property type="term" value="P:calcium ion transport"/>
    <property type="evidence" value="ECO:0007669"/>
    <property type="project" value="UniProtKB-KW"/>
</dbReference>
<evidence type="ECO:0000256" key="9">
    <source>
        <dbReference type="ARBA" id="ARBA00022837"/>
    </source>
</evidence>
<keyword evidence="7 16" id="KW-0732">Signal</keyword>
<dbReference type="AlphaFoldDB" id="A0A2K1QM26"/>
<gene>
    <name evidence="17" type="ORF">CAC42_4315</name>
</gene>
<evidence type="ECO:0000256" key="6">
    <source>
        <dbReference type="ARBA" id="ARBA00022692"/>
    </source>
</evidence>
<evidence type="ECO:0000256" key="15">
    <source>
        <dbReference type="SAM" id="Phobius"/>
    </source>
</evidence>
<evidence type="ECO:0000256" key="1">
    <source>
        <dbReference type="ARBA" id="ARBA00004115"/>
    </source>
</evidence>
<evidence type="ECO:0000256" key="8">
    <source>
        <dbReference type="ARBA" id="ARBA00022824"/>
    </source>
</evidence>
<evidence type="ECO:0000256" key="3">
    <source>
        <dbReference type="ARBA" id="ARBA00016584"/>
    </source>
</evidence>
<dbReference type="InParanoid" id="A0A2K1QM26"/>
<dbReference type="GO" id="GO:0005789">
    <property type="term" value="C:endoplasmic reticulum membrane"/>
    <property type="evidence" value="ECO:0007669"/>
    <property type="project" value="UniProtKB-SubCell"/>
</dbReference>
<keyword evidence="11" id="KW-0406">Ion transport</keyword>
<dbReference type="PANTHER" id="PTHR15929:SF0">
    <property type="entry name" value="STORE-OPERATED CALCIUM ENTRY-ASSOCIATED REGULATORY FACTOR"/>
    <property type="match status" value="1"/>
</dbReference>
<evidence type="ECO:0000256" key="14">
    <source>
        <dbReference type="SAM" id="MobiDB-lite"/>
    </source>
</evidence>
<dbReference type="STRING" id="2082308.A0A2K1QM26"/>
<proteinExistence type="inferred from homology"/>
<feature type="compositionally biased region" description="Low complexity" evidence="14">
    <location>
        <begin position="275"/>
        <end position="296"/>
    </location>
</feature>
<evidence type="ECO:0000256" key="16">
    <source>
        <dbReference type="SAM" id="SignalP"/>
    </source>
</evidence>
<dbReference type="Proteomes" id="UP000243797">
    <property type="component" value="Unassembled WGS sequence"/>
</dbReference>
<reference evidence="17 18" key="1">
    <citation type="submission" date="2017-06" db="EMBL/GenBank/DDBJ databases">
        <title>Draft genome sequence of a variant of Elsinoe murrayae.</title>
        <authorList>
            <person name="Cheng Q."/>
        </authorList>
    </citation>
    <scope>NUCLEOTIDE SEQUENCE [LARGE SCALE GENOMIC DNA]</scope>
    <source>
        <strain evidence="17 18">CQ-2017a</strain>
    </source>
</reference>
<feature type="signal peptide" evidence="16">
    <location>
        <begin position="1"/>
        <end position="19"/>
    </location>
</feature>
<keyword evidence="18" id="KW-1185">Reference proteome</keyword>
<evidence type="ECO:0000256" key="2">
    <source>
        <dbReference type="ARBA" id="ARBA00006833"/>
    </source>
</evidence>
<sequence length="304" mass="32491">MRLTAFVAFAFTINIFAEAAKPSDAILLSKIKTLTLKNGKQTSHRRVSPIPQLQCIGGNAKKYASEVDVMRCRNVGSDYDVNDVQWTCEAKLPEDFKLGSTEVICEGYDSPDDPYVLKGSCGVEYKLQLTELGEAKYGRSSGGSDNSRSETVIGYLILAFIIGVIVYGIWDNCTGGNRRRPRGPAYGDGYGGGFGGNDDDDPPPPYTPGPSYKSSNRGTSSTNQQGRPGFWSGTMAGAAAGYMAGRYTGGGNQQNNRNSSRWGGSSWGRQDDGYGSSQRSSFGSSSASSSRTHTSTGFGGTSRR</sequence>
<evidence type="ECO:0000256" key="11">
    <source>
        <dbReference type="ARBA" id="ARBA00023065"/>
    </source>
</evidence>
<dbReference type="EMBL" id="NKHZ01000068">
    <property type="protein sequence ID" value="PNS15863.1"/>
    <property type="molecule type" value="Genomic_DNA"/>
</dbReference>
<evidence type="ECO:0000256" key="5">
    <source>
        <dbReference type="ARBA" id="ARBA00022568"/>
    </source>
</evidence>
<feature type="chain" id="PRO_5014345476" description="Store-operated calcium entry-associated regulatory factor" evidence="16">
    <location>
        <begin position="20"/>
        <end position="304"/>
    </location>
</feature>
<keyword evidence="8" id="KW-0256">Endoplasmic reticulum</keyword>
<feature type="compositionally biased region" description="Polar residues" evidence="14">
    <location>
        <begin position="213"/>
        <end position="226"/>
    </location>
</feature>
<evidence type="ECO:0000256" key="7">
    <source>
        <dbReference type="ARBA" id="ARBA00022729"/>
    </source>
</evidence>
<evidence type="ECO:0000313" key="18">
    <source>
        <dbReference type="Proteomes" id="UP000243797"/>
    </source>
</evidence>
<organism evidence="17 18">
    <name type="scientific">Sphaceloma murrayae</name>
    <dbReference type="NCBI Taxonomy" id="2082308"/>
    <lineage>
        <taxon>Eukaryota</taxon>
        <taxon>Fungi</taxon>
        <taxon>Dikarya</taxon>
        <taxon>Ascomycota</taxon>
        <taxon>Pezizomycotina</taxon>
        <taxon>Dothideomycetes</taxon>
        <taxon>Dothideomycetidae</taxon>
        <taxon>Myriangiales</taxon>
        <taxon>Elsinoaceae</taxon>
        <taxon>Sphaceloma</taxon>
    </lineage>
</organism>